<dbReference type="AlphaFoldDB" id="K0IDQ5"/>
<feature type="domain" description="Transposase IS116/IS110/IS902 C-terminal" evidence="2">
    <location>
        <begin position="157"/>
        <end position="243"/>
    </location>
</feature>
<dbReference type="GO" id="GO:0003677">
    <property type="term" value="F:DNA binding"/>
    <property type="evidence" value="ECO:0007669"/>
    <property type="project" value="InterPro"/>
</dbReference>
<name>K0IDQ5_NITGG</name>
<dbReference type="InParanoid" id="K0IDQ5"/>
<evidence type="ECO:0000259" key="2">
    <source>
        <dbReference type="Pfam" id="PF02371"/>
    </source>
</evidence>
<dbReference type="EMBL" id="CP002408">
    <property type="protein sequence ID" value="AFU57845.1"/>
    <property type="molecule type" value="Genomic_DNA"/>
</dbReference>
<evidence type="ECO:0000313" key="4">
    <source>
        <dbReference type="Proteomes" id="UP000008037"/>
    </source>
</evidence>
<feature type="domain" description="Transposase IS110-like N-terminal" evidence="1">
    <location>
        <begin position="5"/>
        <end position="95"/>
    </location>
</feature>
<dbReference type="GO" id="GO:0006313">
    <property type="term" value="P:DNA transposition"/>
    <property type="evidence" value="ECO:0007669"/>
    <property type="project" value="InterPro"/>
</dbReference>
<dbReference type="KEGG" id="nga:Ngar_c09030"/>
<dbReference type="InterPro" id="IPR003346">
    <property type="entry name" value="Transposase_20"/>
</dbReference>
<protein>
    <submittedName>
        <fullName evidence="3">Putative transposase</fullName>
    </submittedName>
</protein>
<dbReference type="HOGENOM" id="CLU_036902_1_0_2"/>
<dbReference type="BioCyc" id="CNIT1237085:G1324-901-MONOMER"/>
<dbReference type="PANTHER" id="PTHR33055">
    <property type="entry name" value="TRANSPOSASE FOR INSERTION SEQUENCE ELEMENT IS1111A"/>
    <property type="match status" value="1"/>
</dbReference>
<dbReference type="InterPro" id="IPR047650">
    <property type="entry name" value="Transpos_IS110"/>
</dbReference>
<dbReference type="PANTHER" id="PTHR33055:SF13">
    <property type="entry name" value="TRANSPOSASE"/>
    <property type="match status" value="1"/>
</dbReference>
<dbReference type="OrthoDB" id="191749at2157"/>
<dbReference type="GO" id="GO:0004803">
    <property type="term" value="F:transposase activity"/>
    <property type="evidence" value="ECO:0007669"/>
    <property type="project" value="InterPro"/>
</dbReference>
<dbReference type="Proteomes" id="UP000008037">
    <property type="component" value="Chromosome"/>
</dbReference>
<organism evidence="3 4">
    <name type="scientific">Nitrososphaera gargensis (strain Ga9.2)</name>
    <dbReference type="NCBI Taxonomy" id="1237085"/>
    <lineage>
        <taxon>Archaea</taxon>
        <taxon>Nitrososphaerota</taxon>
        <taxon>Nitrososphaeria</taxon>
        <taxon>Nitrososphaerales</taxon>
        <taxon>Nitrososphaeraceae</taxon>
        <taxon>Nitrososphaera</taxon>
    </lineage>
</organism>
<accession>K0IDQ5</accession>
<dbReference type="Pfam" id="PF01548">
    <property type="entry name" value="DEDD_Tnp_IS110"/>
    <property type="match status" value="1"/>
</dbReference>
<evidence type="ECO:0000259" key="1">
    <source>
        <dbReference type="Pfam" id="PF01548"/>
    </source>
</evidence>
<keyword evidence="4" id="KW-1185">Reference proteome</keyword>
<dbReference type="Pfam" id="PF02371">
    <property type="entry name" value="Transposase_20"/>
    <property type="match status" value="1"/>
</dbReference>
<proteinExistence type="predicted"/>
<sequence>MESSAVWYNIYQYLSEEKHFDVVLSNPIKTRAIASAKIKTDKLDAAKLADLLRGGYIAECYVPGRRIMDLRELVRHRAALVRMRTKLKNKVHGIMLMKGITIPDAPYPFTQKYNEKLKELNDYRINGYLRVIESLDLEIKDASDKIIQLAKNDEMVKLLMTIPGIGYYSALLIVGEIGDINRFPDSYHLCSYAGLVPSTHSSGGTTYNGRITKTGSKHLRWIMQECVYVHIRTAKDSNITQFYDRLAKKKGKSKAAVAAASKLLKIVYWVMKEKREYRS</sequence>
<evidence type="ECO:0000313" key="3">
    <source>
        <dbReference type="EMBL" id="AFU57845.1"/>
    </source>
</evidence>
<dbReference type="PATRIC" id="fig|1237085.11.peg.861"/>
<dbReference type="NCBIfam" id="NF033542">
    <property type="entry name" value="transpos_IS110"/>
    <property type="match status" value="1"/>
</dbReference>
<reference evidence="3 4" key="1">
    <citation type="journal article" date="2012" name="Environ. Microbiol.">
        <title>The genome of the ammonia-oxidizing Candidatus Nitrososphaera gargensis: insights into metabolic versatility and environmental adaptations.</title>
        <authorList>
            <person name="Spang A."/>
            <person name="Poehlein A."/>
            <person name="Offre P."/>
            <person name="Zumbragel S."/>
            <person name="Haider S."/>
            <person name="Rychlik N."/>
            <person name="Nowka B."/>
            <person name="Schmeisser C."/>
            <person name="Lebedeva E.V."/>
            <person name="Rattei T."/>
            <person name="Bohm C."/>
            <person name="Schmid M."/>
            <person name="Galushko A."/>
            <person name="Hatzenpichler R."/>
            <person name="Weinmaier T."/>
            <person name="Daniel R."/>
            <person name="Schleper C."/>
            <person name="Spieck E."/>
            <person name="Streit W."/>
            <person name="Wagner M."/>
        </authorList>
    </citation>
    <scope>NUCLEOTIDE SEQUENCE [LARGE SCALE GENOMIC DNA]</scope>
    <source>
        <strain evidence="4">Ga9.2</strain>
    </source>
</reference>
<gene>
    <name evidence="3" type="ordered locus">Ngar_c09030</name>
</gene>
<dbReference type="InterPro" id="IPR002525">
    <property type="entry name" value="Transp_IS110-like_N"/>
</dbReference>